<dbReference type="OrthoDB" id="9766390at2"/>
<comment type="caution">
    <text evidence="1">The sequence shown here is derived from an EMBL/GenBank/DDBJ whole genome shotgun (WGS) entry which is preliminary data.</text>
</comment>
<dbReference type="RefSeq" id="WP_110985147.1">
    <property type="nucleotide sequence ID" value="NZ_CAWNWM010000003.1"/>
</dbReference>
<dbReference type="Proteomes" id="UP000248857">
    <property type="component" value="Unassembled WGS sequence"/>
</dbReference>
<name>A0A2W1JLR1_9CYAN</name>
<gene>
    <name evidence="1" type="ORF">C1752_01161</name>
</gene>
<keyword evidence="2" id="KW-1185">Reference proteome</keyword>
<dbReference type="Pfam" id="PF05359">
    <property type="entry name" value="DUF748"/>
    <property type="match status" value="1"/>
</dbReference>
<reference evidence="1 2" key="1">
    <citation type="journal article" date="2018" name="Sci. Rep.">
        <title>A novel species of the marine cyanobacterium Acaryochloris with a unique pigment content and lifestyle.</title>
        <authorList>
            <person name="Partensky F."/>
            <person name="Six C."/>
            <person name="Ratin M."/>
            <person name="Garczarek L."/>
            <person name="Vaulot D."/>
            <person name="Probert I."/>
            <person name="Calteau A."/>
            <person name="Gourvil P."/>
            <person name="Marie D."/>
            <person name="Grebert T."/>
            <person name="Bouchier C."/>
            <person name="Le Panse S."/>
            <person name="Gachenot M."/>
            <person name="Rodriguez F."/>
            <person name="Garrido J.L."/>
        </authorList>
    </citation>
    <scope>NUCLEOTIDE SEQUENCE [LARGE SCALE GENOMIC DNA]</scope>
    <source>
        <strain evidence="1 2">RCC1774</strain>
    </source>
</reference>
<dbReference type="PANTHER" id="PTHR30441:SF8">
    <property type="entry name" value="DUF748 DOMAIN-CONTAINING PROTEIN"/>
    <property type="match status" value="1"/>
</dbReference>
<proteinExistence type="predicted"/>
<evidence type="ECO:0000313" key="1">
    <source>
        <dbReference type="EMBL" id="PZD74303.1"/>
    </source>
</evidence>
<accession>A0A2W1JLR1</accession>
<dbReference type="EMBL" id="PQWO01000003">
    <property type="protein sequence ID" value="PZD74303.1"/>
    <property type="molecule type" value="Genomic_DNA"/>
</dbReference>
<dbReference type="InterPro" id="IPR052894">
    <property type="entry name" value="AsmA-related"/>
</dbReference>
<protein>
    <submittedName>
        <fullName evidence="1">Uncharacterized protein</fullName>
    </submittedName>
</protein>
<sequence>MGKGTLILGVLGGGLTLGVVFAGIGWLQRDAILDSMLERTLRSVTGVEAQLRDVDSQPFQGEFSIDTLLLSNPDGFKTPYVLKVDRLDIKLDPDTLWQDTVQIQSIAVEGVQIQLEQKLARNNIATIVDQLQASKGSSNSGGSSGSGSGKQIEIERLTIRGVDAQVKVSAIANLGLTRTLEIEDIEVTNLDTYNAESKLLEAISSAVTTAILSEIGKSATGDLIPLVSG</sequence>
<organism evidence="1 2">
    <name type="scientific">Acaryochloris thomasi RCC1774</name>
    <dbReference type="NCBI Taxonomy" id="1764569"/>
    <lineage>
        <taxon>Bacteria</taxon>
        <taxon>Bacillati</taxon>
        <taxon>Cyanobacteriota</taxon>
        <taxon>Cyanophyceae</taxon>
        <taxon>Acaryochloridales</taxon>
        <taxon>Acaryochloridaceae</taxon>
        <taxon>Acaryochloris</taxon>
        <taxon>Acaryochloris thomasi</taxon>
    </lineage>
</organism>
<dbReference type="PANTHER" id="PTHR30441">
    <property type="entry name" value="DUF748 DOMAIN-CONTAINING PROTEIN"/>
    <property type="match status" value="1"/>
</dbReference>
<evidence type="ECO:0000313" key="2">
    <source>
        <dbReference type="Proteomes" id="UP000248857"/>
    </source>
</evidence>
<dbReference type="GO" id="GO:0090313">
    <property type="term" value="P:regulation of protein targeting to membrane"/>
    <property type="evidence" value="ECO:0007669"/>
    <property type="project" value="TreeGrafter"/>
</dbReference>
<dbReference type="AlphaFoldDB" id="A0A2W1JLR1"/>
<dbReference type="GO" id="GO:0005886">
    <property type="term" value="C:plasma membrane"/>
    <property type="evidence" value="ECO:0007669"/>
    <property type="project" value="TreeGrafter"/>
</dbReference>
<dbReference type="InterPro" id="IPR008023">
    <property type="entry name" value="DUF748"/>
</dbReference>